<dbReference type="AlphaFoldDB" id="A0A2R4N1L0"/>
<dbReference type="InterPro" id="IPR011042">
    <property type="entry name" value="6-blade_b-propeller_TolB-like"/>
</dbReference>
<keyword evidence="1" id="KW-0677">Repeat</keyword>
<dbReference type="PANTHER" id="PTHR24104:SF25">
    <property type="entry name" value="PROTEIN LIN-41"/>
    <property type="match status" value="1"/>
</dbReference>
<dbReference type="GO" id="GO:0000209">
    <property type="term" value="P:protein polyubiquitination"/>
    <property type="evidence" value="ECO:0007669"/>
    <property type="project" value="TreeGrafter"/>
</dbReference>
<dbReference type="Pfam" id="PF17170">
    <property type="entry name" value="DUF5128"/>
    <property type="match status" value="2"/>
</dbReference>
<feature type="repeat" description="NHL" evidence="2">
    <location>
        <begin position="185"/>
        <end position="228"/>
    </location>
</feature>
<dbReference type="InterPro" id="IPR001258">
    <property type="entry name" value="NHL_repeat"/>
</dbReference>
<organism evidence="4 5">
    <name type="scientific">Carboxydocella thermautotrophica</name>
    <dbReference type="NCBI Taxonomy" id="178899"/>
    <lineage>
        <taxon>Bacteria</taxon>
        <taxon>Bacillati</taxon>
        <taxon>Bacillota</taxon>
        <taxon>Clostridia</taxon>
        <taxon>Eubacteriales</taxon>
        <taxon>Clostridiales Family XVI. Incertae Sedis</taxon>
        <taxon>Carboxydocella</taxon>
    </lineage>
</organism>
<keyword evidence="3" id="KW-1133">Transmembrane helix</keyword>
<name>A0A2R4N1L0_CARTR</name>
<dbReference type="RefSeq" id="WP_079906195.1">
    <property type="nucleotide sequence ID" value="NZ_CP028491.1"/>
</dbReference>
<gene>
    <name evidence="4" type="ORF">CFE_1710</name>
</gene>
<dbReference type="EMBL" id="CP028491">
    <property type="protein sequence ID" value="AVX20881.1"/>
    <property type="molecule type" value="Genomic_DNA"/>
</dbReference>
<keyword evidence="5" id="KW-1185">Reference proteome</keyword>
<evidence type="ECO:0000256" key="3">
    <source>
        <dbReference type="SAM" id="Phobius"/>
    </source>
</evidence>
<dbReference type="PROSITE" id="PS51125">
    <property type="entry name" value="NHL"/>
    <property type="match status" value="1"/>
</dbReference>
<sequence length="328" mass="36572">MKKVKLSTLINIILAVSLLAVVGFGWFYLKKQSPIDKVASVLDVTSTVPNPKYLYTIYGPDSKRLNHPYNLVVVNDRIYITDTDNGRVIITDYNGKFIKEFGKSGSQGKLEDPIGITAVDNEIYVVDPALKKIVVYDLNGNFKRYFKSDYATSPVNIAYHDGKFYVLDTGAKTTVHIVSPEGKVLKQIGKRGGNPGEFYYPLSIKVDDQGQIWIADSNNNRIQVIDENGKSIKVLLGKEENGTGGYAIPRGLAFDKKGYMYTCETLSNMVAITDEKGIVVKRFSYAEDKTVAGEPDSLELPNSVFIDDNLRLYVVEYGNSRVVVYDLK</sequence>
<keyword evidence="3" id="KW-0812">Transmembrane</keyword>
<dbReference type="SUPFAM" id="SSF101898">
    <property type="entry name" value="NHL repeat"/>
    <property type="match status" value="1"/>
</dbReference>
<dbReference type="GO" id="GO:0008270">
    <property type="term" value="F:zinc ion binding"/>
    <property type="evidence" value="ECO:0007669"/>
    <property type="project" value="UniProtKB-KW"/>
</dbReference>
<dbReference type="Gene3D" id="2.120.10.30">
    <property type="entry name" value="TolB, C-terminal domain"/>
    <property type="match status" value="2"/>
</dbReference>
<reference evidence="4 5" key="1">
    <citation type="submission" date="2018-04" db="EMBL/GenBank/DDBJ databases">
        <title>Genomic insights into metabolic versatility of Carboxydocella thermautotrophica capable of coupling hydrogenogenic CO oxidation with the reduction of Fe(III) minerals in Kamchatka hot springs.</title>
        <authorList>
            <person name="Toshchakov S.V."/>
            <person name="Tepliuk A.V."/>
            <person name="Gavrilov S.N."/>
            <person name="Kublanov I.V."/>
            <person name="Lebedinsky A.V."/>
            <person name="Bonch-Osmolovskaya E.A."/>
            <person name="Rusakov V.S."/>
            <person name="Chistyakova N.I."/>
            <person name="Korzhenkov A."/>
            <person name="Zavarsina D.G."/>
            <person name="Sokolova T.G."/>
        </authorList>
    </citation>
    <scope>NUCLEOTIDE SEQUENCE [LARGE SCALE GENOMIC DNA]</scope>
    <source>
        <strain evidence="4 5">019</strain>
    </source>
</reference>
<dbReference type="InterPro" id="IPR050952">
    <property type="entry name" value="TRIM-NHL_E3_ligases"/>
</dbReference>
<evidence type="ECO:0000313" key="4">
    <source>
        <dbReference type="EMBL" id="AVX20881.1"/>
    </source>
</evidence>
<accession>A0A2R4N1L0</accession>
<protein>
    <submittedName>
        <fullName evidence="4">6-bladed beta-propeller protein</fullName>
    </submittedName>
</protein>
<dbReference type="KEGG" id="cthm:CFE_1710"/>
<proteinExistence type="predicted"/>
<evidence type="ECO:0000256" key="1">
    <source>
        <dbReference type="ARBA" id="ARBA00022737"/>
    </source>
</evidence>
<feature type="transmembrane region" description="Helical" evidence="3">
    <location>
        <begin position="9"/>
        <end position="29"/>
    </location>
</feature>
<dbReference type="GO" id="GO:0043161">
    <property type="term" value="P:proteasome-mediated ubiquitin-dependent protein catabolic process"/>
    <property type="evidence" value="ECO:0007669"/>
    <property type="project" value="TreeGrafter"/>
</dbReference>
<evidence type="ECO:0000256" key="2">
    <source>
        <dbReference type="PROSITE-ProRule" id="PRU00504"/>
    </source>
</evidence>
<dbReference type="Proteomes" id="UP000241323">
    <property type="component" value="Chromosome"/>
</dbReference>
<evidence type="ECO:0000313" key="5">
    <source>
        <dbReference type="Proteomes" id="UP000241323"/>
    </source>
</evidence>
<dbReference type="PANTHER" id="PTHR24104">
    <property type="entry name" value="E3 UBIQUITIN-PROTEIN LIGASE NHLRC1-RELATED"/>
    <property type="match status" value="1"/>
</dbReference>
<dbReference type="GO" id="GO:0061630">
    <property type="term" value="F:ubiquitin protein ligase activity"/>
    <property type="evidence" value="ECO:0007669"/>
    <property type="project" value="TreeGrafter"/>
</dbReference>
<keyword evidence="3" id="KW-0472">Membrane</keyword>